<evidence type="ECO:0000313" key="3">
    <source>
        <dbReference type="Proteomes" id="UP001233999"/>
    </source>
</evidence>
<feature type="non-terminal residue" evidence="2">
    <location>
        <position position="265"/>
    </location>
</feature>
<accession>A0AAD8A4G4</accession>
<organism evidence="2 3">
    <name type="scientific">Diploptera punctata</name>
    <name type="common">Pacific beetle cockroach</name>
    <dbReference type="NCBI Taxonomy" id="6984"/>
    <lineage>
        <taxon>Eukaryota</taxon>
        <taxon>Metazoa</taxon>
        <taxon>Ecdysozoa</taxon>
        <taxon>Arthropoda</taxon>
        <taxon>Hexapoda</taxon>
        <taxon>Insecta</taxon>
        <taxon>Pterygota</taxon>
        <taxon>Neoptera</taxon>
        <taxon>Polyneoptera</taxon>
        <taxon>Dictyoptera</taxon>
        <taxon>Blattodea</taxon>
        <taxon>Blaberoidea</taxon>
        <taxon>Blaberidae</taxon>
        <taxon>Diplopterinae</taxon>
        <taxon>Diploptera</taxon>
    </lineage>
</organism>
<name>A0AAD8A4G4_DIPPU</name>
<sequence>QSRPILNVNKSHSLKKKISDCVLGNITRDTAINECRGEWDRYFERLIHEISTKSISHDQLKSPIKKSSLGEPPREAFPTDSVTSSYGVGPTDENGRPLFGLSALRRRQSTNNNVQIPQEGLKSIHAVIIVKLPDKMSDLEDFDHVFGIRREEEFDRVYQRIQLEEQENRHNIAPDKNNGSGFIAENSGRPLIRSQLTSDWKWKYSDSAKCSSPETRAKLRDSFILQSKDTVTDKRTEEKTRDTRVISQRAQSLKAIIQKHERKPS</sequence>
<dbReference type="EMBL" id="JASPKZ010003842">
    <property type="protein sequence ID" value="KAJ9592299.1"/>
    <property type="molecule type" value="Genomic_DNA"/>
</dbReference>
<dbReference type="AlphaFoldDB" id="A0AAD8A4G4"/>
<feature type="compositionally biased region" description="Basic and acidic residues" evidence="1">
    <location>
        <begin position="230"/>
        <end position="244"/>
    </location>
</feature>
<comment type="caution">
    <text evidence="2">The sequence shown here is derived from an EMBL/GenBank/DDBJ whole genome shotgun (WGS) entry which is preliminary data.</text>
</comment>
<reference evidence="2" key="1">
    <citation type="journal article" date="2023" name="IScience">
        <title>Live-bearing cockroach genome reveals convergent evolutionary mechanisms linked to viviparity in insects and beyond.</title>
        <authorList>
            <person name="Fouks B."/>
            <person name="Harrison M.C."/>
            <person name="Mikhailova A.A."/>
            <person name="Marchal E."/>
            <person name="English S."/>
            <person name="Carruthers M."/>
            <person name="Jennings E.C."/>
            <person name="Chiamaka E.L."/>
            <person name="Frigard R.A."/>
            <person name="Pippel M."/>
            <person name="Attardo G.M."/>
            <person name="Benoit J.B."/>
            <person name="Bornberg-Bauer E."/>
            <person name="Tobe S.S."/>
        </authorList>
    </citation>
    <scope>NUCLEOTIDE SEQUENCE</scope>
    <source>
        <strain evidence="2">Stay&amp;Tobe</strain>
    </source>
</reference>
<feature type="region of interest" description="Disordered" evidence="1">
    <location>
        <begin position="230"/>
        <end position="251"/>
    </location>
</feature>
<dbReference type="Proteomes" id="UP001233999">
    <property type="component" value="Unassembled WGS sequence"/>
</dbReference>
<evidence type="ECO:0000313" key="2">
    <source>
        <dbReference type="EMBL" id="KAJ9592299.1"/>
    </source>
</evidence>
<evidence type="ECO:0000256" key="1">
    <source>
        <dbReference type="SAM" id="MobiDB-lite"/>
    </source>
</evidence>
<feature type="non-terminal residue" evidence="2">
    <location>
        <position position="1"/>
    </location>
</feature>
<keyword evidence="3" id="KW-1185">Reference proteome</keyword>
<feature type="region of interest" description="Disordered" evidence="1">
    <location>
        <begin position="61"/>
        <end position="91"/>
    </location>
</feature>
<reference evidence="2" key="2">
    <citation type="submission" date="2023-05" db="EMBL/GenBank/DDBJ databases">
        <authorList>
            <person name="Fouks B."/>
        </authorList>
    </citation>
    <scope>NUCLEOTIDE SEQUENCE</scope>
    <source>
        <strain evidence="2">Stay&amp;Tobe</strain>
        <tissue evidence="2">Testes</tissue>
    </source>
</reference>
<gene>
    <name evidence="2" type="ORF">L9F63_001195</name>
</gene>
<proteinExistence type="predicted"/>
<protein>
    <submittedName>
        <fullName evidence="2">Uncharacterized protein</fullName>
    </submittedName>
</protein>